<reference evidence="7" key="1">
    <citation type="journal article" date="2019" name="Int. J. Syst. Evol. Microbiol.">
        <title>The Global Catalogue of Microorganisms (GCM) 10K type strain sequencing project: providing services to taxonomists for standard genome sequencing and annotation.</title>
        <authorList>
            <consortium name="The Broad Institute Genomics Platform"/>
            <consortium name="The Broad Institute Genome Sequencing Center for Infectious Disease"/>
            <person name="Wu L."/>
            <person name="Ma J."/>
        </authorList>
    </citation>
    <scope>NUCLEOTIDE SEQUENCE [LARGE SCALE GENOMIC DNA]</scope>
    <source>
        <strain evidence="7">JCM 16242</strain>
    </source>
</reference>
<evidence type="ECO:0000256" key="1">
    <source>
        <dbReference type="ARBA" id="ARBA00004613"/>
    </source>
</evidence>
<dbReference type="SUPFAM" id="SSF69255">
    <property type="entry name" value="gp5 N-terminal domain-like"/>
    <property type="match status" value="1"/>
</dbReference>
<dbReference type="InterPro" id="IPR006533">
    <property type="entry name" value="T6SS_Vgr_RhsGE"/>
</dbReference>
<dbReference type="EMBL" id="BAAAFO010000006">
    <property type="protein sequence ID" value="GAA0264133.1"/>
    <property type="molecule type" value="Genomic_DNA"/>
</dbReference>
<evidence type="ECO:0000256" key="2">
    <source>
        <dbReference type="ARBA" id="ARBA00005558"/>
    </source>
</evidence>
<dbReference type="Pfam" id="PF05954">
    <property type="entry name" value="Phage_GPD"/>
    <property type="match status" value="1"/>
</dbReference>
<proteinExistence type="inferred from homology"/>
<dbReference type="NCBIfam" id="TIGR03361">
    <property type="entry name" value="VI_Rhs_Vgr"/>
    <property type="match status" value="1"/>
</dbReference>
<comment type="subcellular location">
    <subcellularLocation>
        <location evidence="1">Secreted</location>
    </subcellularLocation>
</comment>
<evidence type="ECO:0000313" key="7">
    <source>
        <dbReference type="Proteomes" id="UP001500657"/>
    </source>
</evidence>
<evidence type="ECO:0000259" key="5">
    <source>
        <dbReference type="Pfam" id="PF22178"/>
    </source>
</evidence>
<sequence>MAHAMTLSTDLGDKLLFVRLVASEQLGRLFDYRVDMLSQDEHVDLRKLLGTPMTATLKTEDGHTRHFNGIVCDAAQTGFQTIENVRYATYSATLVPKPWLLTRKVDCRIYTKMSVPEIISTVLGEIGYADVKKSLSGNYPKRDYCVQYREDYFSFLSRLMEQEGIYYYFTHTSGTHTMVLADALGAHARTRGLEKIPYMPAALRAPFAPASITSWSSRQSVNSLKFQLTDYDPLNPRTSLLATRSLDSGGDYHNLSGLDVFDYPGSHALADQGQHYAQVRMEAMNVPHALFRGSTDACGMSIGALFELQDFPRNELNREYLVTSTNLQFVEPDYVSGHDGEAVEPFTCSFEAIASKQPYRSAQTTPRPRIVGLQTAVVTGSDTDEDIAVDKYGRVQVTFHWNKPDKPNAQSSCPVRVASPWAGKTWGAVSIPRVGQEVVVSFLEGDPDRPLIIGSVYNDDNMPPYTLPANKTQSGIKSRSLNGVAADANELRFEDKKGSEDFFIHAQKDMHEEVENDHVVAIDHDETITIKNDQTLTVNHDQTEKVDNDRKHTVGNNDTLDVKQNGSTTIGQKFKLEAGSQIELVTGSSSIVMKSSGEIEIKGLNITITGNSSVKVNGQTSVAIKSGATMDIAAGASMKVKSDGMLDVAGSAMTTVKGTKLTLSGDAMAQLSGGIIMIG</sequence>
<keyword evidence="7" id="KW-1185">Reference proteome</keyword>
<dbReference type="Proteomes" id="UP001500657">
    <property type="component" value="Unassembled WGS sequence"/>
</dbReference>
<dbReference type="InterPro" id="IPR050708">
    <property type="entry name" value="T6SS_VgrG/RHS"/>
</dbReference>
<dbReference type="PANTHER" id="PTHR32305">
    <property type="match status" value="1"/>
</dbReference>
<dbReference type="Gene3D" id="4.10.220.110">
    <property type="match status" value="1"/>
</dbReference>
<evidence type="ECO:0000256" key="3">
    <source>
        <dbReference type="ARBA" id="ARBA00022525"/>
    </source>
</evidence>
<dbReference type="Gene3D" id="2.30.110.50">
    <property type="match status" value="1"/>
</dbReference>
<protein>
    <submittedName>
        <fullName evidence="6">Type VI secretion system spike protein VgrG1b</fullName>
    </submittedName>
</protein>
<dbReference type="InterPro" id="IPR054030">
    <property type="entry name" value="Gp5_Vgr_C"/>
</dbReference>
<name>A0ABP3EI34_9GAMM</name>
<comment type="caution">
    <text evidence="6">The sequence shown here is derived from an EMBL/GenBank/DDBJ whole genome shotgun (WGS) entry which is preliminary data.</text>
</comment>
<evidence type="ECO:0000259" key="4">
    <source>
        <dbReference type="Pfam" id="PF04717"/>
    </source>
</evidence>
<dbReference type="RefSeq" id="WP_343883879.1">
    <property type="nucleotide sequence ID" value="NZ_BAAAFO010000006.1"/>
</dbReference>
<evidence type="ECO:0000313" key="6">
    <source>
        <dbReference type="EMBL" id="GAA0264133.1"/>
    </source>
</evidence>
<dbReference type="Gene3D" id="3.55.50.10">
    <property type="entry name" value="Baseplate protein-like domains"/>
    <property type="match status" value="1"/>
</dbReference>
<dbReference type="InterPro" id="IPR017847">
    <property type="entry name" value="T6SS_RhsGE_Vgr_subset"/>
</dbReference>
<organism evidence="6 7">
    <name type="scientific">Rhodanobacter caeni</name>
    <dbReference type="NCBI Taxonomy" id="657654"/>
    <lineage>
        <taxon>Bacteria</taxon>
        <taxon>Pseudomonadati</taxon>
        <taxon>Pseudomonadota</taxon>
        <taxon>Gammaproteobacteria</taxon>
        <taxon>Lysobacterales</taxon>
        <taxon>Rhodanobacteraceae</taxon>
        <taxon>Rhodanobacter</taxon>
    </lineage>
</organism>
<gene>
    <name evidence="6" type="primary">vgrG1b</name>
    <name evidence="6" type="ORF">GCM10009126_32310</name>
</gene>
<dbReference type="SUPFAM" id="SSF69349">
    <property type="entry name" value="Phage fibre proteins"/>
    <property type="match status" value="1"/>
</dbReference>
<feature type="domain" description="Gp5/Type VI secretion system Vgr C-terminal trimerisation" evidence="5">
    <location>
        <begin position="474"/>
        <end position="581"/>
    </location>
</feature>
<feature type="domain" description="Gp5/Type VI secretion system Vgr protein OB-fold" evidence="4">
    <location>
        <begin position="389"/>
        <end position="457"/>
    </location>
</feature>
<dbReference type="Gene3D" id="2.40.50.230">
    <property type="entry name" value="Gp5 N-terminal domain"/>
    <property type="match status" value="1"/>
</dbReference>
<dbReference type="NCBIfam" id="TIGR01646">
    <property type="entry name" value="vgr_GE"/>
    <property type="match status" value="1"/>
</dbReference>
<dbReference type="InterPro" id="IPR037026">
    <property type="entry name" value="Vgr_OB-fold_dom_sf"/>
</dbReference>
<comment type="similarity">
    <text evidence="2">Belongs to the VgrG protein family.</text>
</comment>
<dbReference type="InterPro" id="IPR006531">
    <property type="entry name" value="Gp5/Vgr_OB"/>
</dbReference>
<dbReference type="Pfam" id="PF22178">
    <property type="entry name" value="Gp5_trimer_C"/>
    <property type="match status" value="1"/>
</dbReference>
<dbReference type="PANTHER" id="PTHR32305:SF15">
    <property type="entry name" value="PROTEIN RHSA-RELATED"/>
    <property type="match status" value="1"/>
</dbReference>
<dbReference type="SUPFAM" id="SSF69279">
    <property type="entry name" value="Phage tail proteins"/>
    <property type="match status" value="2"/>
</dbReference>
<dbReference type="Pfam" id="PF04717">
    <property type="entry name" value="Phage_base_V"/>
    <property type="match status" value="1"/>
</dbReference>
<keyword evidence="3" id="KW-0964">Secreted</keyword>
<accession>A0ABP3EI34</accession>